<keyword evidence="2 4" id="KW-0378">Hydrolase</keyword>
<dbReference type="AlphaFoldDB" id="A0A926EIT9"/>
<accession>A0A926EIT9</accession>
<dbReference type="HAMAP" id="MF_00626">
    <property type="entry name" value="Germination_prot"/>
    <property type="match status" value="1"/>
</dbReference>
<dbReference type="Gene3D" id="3.40.50.1450">
    <property type="entry name" value="HybD-like"/>
    <property type="match status" value="1"/>
</dbReference>
<feature type="chain" id="PRO_5038200643" description="Germination protease" evidence="4">
    <location>
        <begin position="14"/>
        <end position="335"/>
    </location>
</feature>
<evidence type="ECO:0000256" key="1">
    <source>
        <dbReference type="ARBA" id="ARBA00022670"/>
    </source>
</evidence>
<dbReference type="NCBIfam" id="TIGR01441">
    <property type="entry name" value="GPR"/>
    <property type="match status" value="1"/>
</dbReference>
<dbReference type="GO" id="GO:0006508">
    <property type="term" value="P:proteolysis"/>
    <property type="evidence" value="ECO:0007669"/>
    <property type="project" value="UniProtKB-UniRule"/>
</dbReference>
<comment type="function">
    <text evidence="4">Initiates the rapid degradation of small, acid-soluble proteins during spore germination.</text>
</comment>
<protein>
    <recommendedName>
        <fullName evidence="4">Germination protease</fullName>
        <ecNumber evidence="4">3.4.24.78</ecNumber>
    </recommendedName>
    <alternativeName>
        <fullName evidence="4">GPR endopeptidase</fullName>
    </alternativeName>
    <alternativeName>
        <fullName evidence="4">Germination proteinase</fullName>
    </alternativeName>
    <alternativeName>
        <fullName evidence="4">Spore protease</fullName>
    </alternativeName>
</protein>
<dbReference type="InterPro" id="IPR023430">
    <property type="entry name" value="Pept_HybD-like_dom_sf"/>
</dbReference>
<comment type="similarity">
    <text evidence="4">Belongs to the peptidase A25 family.</text>
</comment>
<evidence type="ECO:0000313" key="5">
    <source>
        <dbReference type="EMBL" id="MBC8580364.1"/>
    </source>
</evidence>
<dbReference type="Proteomes" id="UP000655830">
    <property type="component" value="Unassembled WGS sequence"/>
</dbReference>
<evidence type="ECO:0000313" key="6">
    <source>
        <dbReference type="Proteomes" id="UP000655830"/>
    </source>
</evidence>
<comment type="caution">
    <text evidence="5">The sequence shown here is derived from an EMBL/GenBank/DDBJ whole genome shotgun (WGS) entry which is preliminary data.</text>
</comment>
<proteinExistence type="inferred from homology"/>
<feature type="propeptide" id="PRO_5038200644" evidence="4">
    <location>
        <begin position="1"/>
        <end position="13"/>
    </location>
</feature>
<evidence type="ECO:0000256" key="3">
    <source>
        <dbReference type="ARBA" id="ARBA00023145"/>
    </source>
</evidence>
<dbReference type="InterPro" id="IPR005080">
    <property type="entry name" value="Peptidase_A25"/>
</dbReference>
<evidence type="ECO:0000256" key="2">
    <source>
        <dbReference type="ARBA" id="ARBA00022801"/>
    </source>
</evidence>
<comment type="PTM">
    <text evidence="4">Autoproteolytically processed. The inactive tetrameric zymogen termed p46 autoprocesses to a smaller form termed p41, which is active only during spore germination.</text>
</comment>
<keyword evidence="1 4" id="KW-0645">Protease</keyword>
<dbReference type="EMBL" id="JACRSY010000020">
    <property type="protein sequence ID" value="MBC8580364.1"/>
    <property type="molecule type" value="Genomic_DNA"/>
</dbReference>
<dbReference type="PIRSF" id="PIRSF019549">
    <property type="entry name" value="Peptidase_A25"/>
    <property type="match status" value="1"/>
</dbReference>
<dbReference type="EC" id="3.4.24.78" evidence="4"/>
<evidence type="ECO:0000256" key="4">
    <source>
        <dbReference type="HAMAP-Rule" id="MF_00626"/>
    </source>
</evidence>
<sequence>MEKTLTSWTPRTDLALEIGMELNKNNTEADGYHIEGVEVKMTQNEKFPITTTYVHIQNELGERNMGKPIGHYITVESQDMKDNNPEVHQEIIHIVSTEIKKLLPKKSELHVLVVGLGNRYATPDMLGPEVSGKVLVTRHLKEHAPEAIDESVNTLSSLTPGVMGLTGIETGEIIKGVVENIKPDCIIAIDALAARSPERINSTIQISDTGISPGAGIGNKRKELSEATMGCPVLAIGVPTVIDTATLVNDTLDHMIHQMLTHAPDHAFYSLLKEVSEEEKYSMIKEILVPQLGNLFVTAKDIDEIITYLTTIIFNSINIAVHPGIGLDDINKYSN</sequence>
<organism evidence="5 6">
    <name type="scientific">Zhenhengia yiwuensis</name>
    <dbReference type="NCBI Taxonomy" id="2763666"/>
    <lineage>
        <taxon>Bacteria</taxon>
        <taxon>Bacillati</taxon>
        <taxon>Bacillota</taxon>
        <taxon>Clostridia</taxon>
        <taxon>Lachnospirales</taxon>
        <taxon>Lachnospiraceae</taxon>
        <taxon>Zhenhengia</taxon>
    </lineage>
</organism>
<dbReference type="GO" id="GO:0004222">
    <property type="term" value="F:metalloendopeptidase activity"/>
    <property type="evidence" value="ECO:0007669"/>
    <property type="project" value="UniProtKB-UniRule"/>
</dbReference>
<reference evidence="5" key="1">
    <citation type="submission" date="2020-08" db="EMBL/GenBank/DDBJ databases">
        <title>Genome public.</title>
        <authorList>
            <person name="Liu C."/>
            <person name="Sun Q."/>
        </authorList>
    </citation>
    <scope>NUCLEOTIDE SEQUENCE</scope>
    <source>
        <strain evidence="5">NSJ-12</strain>
    </source>
</reference>
<comment type="subunit">
    <text evidence="4">Homotetramer.</text>
</comment>
<name>A0A926EIT9_9FIRM</name>
<dbReference type="Pfam" id="PF03418">
    <property type="entry name" value="Peptidase_A25"/>
    <property type="match status" value="2"/>
</dbReference>
<keyword evidence="6" id="KW-1185">Reference proteome</keyword>
<dbReference type="GO" id="GO:0009847">
    <property type="term" value="P:spore germination"/>
    <property type="evidence" value="ECO:0007669"/>
    <property type="project" value="UniProtKB-UniRule"/>
</dbReference>
<dbReference type="RefSeq" id="WP_249333193.1">
    <property type="nucleotide sequence ID" value="NZ_JACRSY010000020.1"/>
</dbReference>
<comment type="catalytic activity">
    <reaction evidence="4">
        <text>Endopeptidase action with P4 Glu or Asp, P1 preferably Glu &gt; Asp, P1' hydrophobic and P2' Ala.</text>
        <dbReference type="EC" id="3.4.24.78"/>
    </reaction>
</comment>
<keyword evidence="3 4" id="KW-0865">Zymogen</keyword>
<dbReference type="SUPFAM" id="SSF53163">
    <property type="entry name" value="HybD-like"/>
    <property type="match status" value="1"/>
</dbReference>
<gene>
    <name evidence="4" type="primary">gpr</name>
    <name evidence="5" type="ORF">H8718_12580</name>
</gene>